<dbReference type="InParanoid" id="B9SLA1"/>
<evidence type="ECO:0000313" key="2">
    <source>
        <dbReference type="Proteomes" id="UP000008311"/>
    </source>
</evidence>
<dbReference type="AlphaFoldDB" id="B9SLA1"/>
<reference evidence="2" key="1">
    <citation type="journal article" date="2010" name="Nat. Biotechnol.">
        <title>Draft genome sequence of the oilseed species Ricinus communis.</title>
        <authorList>
            <person name="Chan A.P."/>
            <person name="Crabtree J."/>
            <person name="Zhao Q."/>
            <person name="Lorenzi H."/>
            <person name="Orvis J."/>
            <person name="Puiu D."/>
            <person name="Melake-Berhan A."/>
            <person name="Jones K.M."/>
            <person name="Redman J."/>
            <person name="Chen G."/>
            <person name="Cahoon E.B."/>
            <person name="Gedil M."/>
            <person name="Stanke M."/>
            <person name="Haas B.J."/>
            <person name="Wortman J.R."/>
            <person name="Fraser-Liggett C.M."/>
            <person name="Ravel J."/>
            <person name="Rabinowicz P.D."/>
        </authorList>
    </citation>
    <scope>NUCLEOTIDE SEQUENCE [LARGE SCALE GENOMIC DNA]</scope>
    <source>
        <strain evidence="2">cv. Hale</strain>
    </source>
</reference>
<sequence>MLSGALPCFENLMQRGVQLTIQQMESFVTSAWSIWGERNARVHGKQWSSQIEVVAVGVQMLRNYQEARGLHTTTLDAPSMSMLKVYQFCGGWNVRWTVASVVA</sequence>
<dbReference type="Proteomes" id="UP000008311">
    <property type="component" value="Unassembled WGS sequence"/>
</dbReference>
<keyword evidence="2" id="KW-1185">Reference proteome</keyword>
<organism evidence="1 2">
    <name type="scientific">Ricinus communis</name>
    <name type="common">Castor bean</name>
    <dbReference type="NCBI Taxonomy" id="3988"/>
    <lineage>
        <taxon>Eukaryota</taxon>
        <taxon>Viridiplantae</taxon>
        <taxon>Streptophyta</taxon>
        <taxon>Embryophyta</taxon>
        <taxon>Tracheophyta</taxon>
        <taxon>Spermatophyta</taxon>
        <taxon>Magnoliopsida</taxon>
        <taxon>eudicotyledons</taxon>
        <taxon>Gunneridae</taxon>
        <taxon>Pentapetalae</taxon>
        <taxon>rosids</taxon>
        <taxon>fabids</taxon>
        <taxon>Malpighiales</taxon>
        <taxon>Euphorbiaceae</taxon>
        <taxon>Acalyphoideae</taxon>
        <taxon>Acalypheae</taxon>
        <taxon>Ricinus</taxon>
    </lineage>
</organism>
<name>B9SLA1_RICCO</name>
<gene>
    <name evidence="1" type="ORF">RCOM_1294470</name>
</gene>
<evidence type="ECO:0000313" key="1">
    <source>
        <dbReference type="EMBL" id="EEF35624.1"/>
    </source>
</evidence>
<proteinExistence type="predicted"/>
<dbReference type="EMBL" id="EQ974013">
    <property type="protein sequence ID" value="EEF35624.1"/>
    <property type="molecule type" value="Genomic_DNA"/>
</dbReference>
<protein>
    <submittedName>
        <fullName evidence="1">Uncharacterized protein</fullName>
    </submittedName>
</protein>
<accession>B9SLA1</accession>